<feature type="transmembrane region" description="Helical" evidence="7">
    <location>
        <begin position="56"/>
        <end position="77"/>
    </location>
</feature>
<dbReference type="GO" id="GO:0005886">
    <property type="term" value="C:plasma membrane"/>
    <property type="evidence" value="ECO:0007669"/>
    <property type="project" value="UniProtKB-SubCell"/>
</dbReference>
<evidence type="ECO:0000259" key="8">
    <source>
        <dbReference type="SMART" id="SM00014"/>
    </source>
</evidence>
<evidence type="ECO:0000256" key="5">
    <source>
        <dbReference type="ARBA" id="ARBA00022989"/>
    </source>
</evidence>
<dbReference type="InterPro" id="IPR036938">
    <property type="entry name" value="PAP2/HPO_sf"/>
</dbReference>
<feature type="transmembrane region" description="Helical" evidence="7">
    <location>
        <begin position="105"/>
        <end position="125"/>
    </location>
</feature>
<keyword evidence="4" id="KW-0378">Hydrolase</keyword>
<comment type="subcellular location">
    <subcellularLocation>
        <location evidence="1">Cell membrane</location>
        <topology evidence="1">Multi-pass membrane protein</topology>
    </subcellularLocation>
</comment>
<evidence type="ECO:0000313" key="10">
    <source>
        <dbReference type="Proteomes" id="UP000503640"/>
    </source>
</evidence>
<dbReference type="Proteomes" id="UP000503640">
    <property type="component" value="Unassembled WGS sequence"/>
</dbReference>
<comment type="caution">
    <text evidence="9">The sequence shown here is derived from an EMBL/GenBank/DDBJ whole genome shotgun (WGS) entry which is preliminary data.</text>
</comment>
<dbReference type="AlphaFoldDB" id="A0A7I9VPK1"/>
<dbReference type="InterPro" id="IPR000326">
    <property type="entry name" value="PAP2/HPO"/>
</dbReference>
<dbReference type="Gene3D" id="1.20.144.10">
    <property type="entry name" value="Phosphatidic acid phosphatase type 2/haloperoxidase"/>
    <property type="match status" value="1"/>
</dbReference>
<evidence type="ECO:0000256" key="4">
    <source>
        <dbReference type="ARBA" id="ARBA00022801"/>
    </source>
</evidence>
<dbReference type="RefSeq" id="WP_176066792.1">
    <property type="nucleotide sequence ID" value="NZ_BJTG01000007.1"/>
</dbReference>
<dbReference type="SUPFAM" id="SSF48317">
    <property type="entry name" value="Acid phosphatase/Vanadium-dependent haloperoxidase"/>
    <property type="match status" value="1"/>
</dbReference>
<dbReference type="SMART" id="SM00014">
    <property type="entry name" value="acidPPc"/>
    <property type="match status" value="1"/>
</dbReference>
<evidence type="ECO:0000256" key="3">
    <source>
        <dbReference type="ARBA" id="ARBA00022692"/>
    </source>
</evidence>
<evidence type="ECO:0000256" key="1">
    <source>
        <dbReference type="ARBA" id="ARBA00004651"/>
    </source>
</evidence>
<keyword evidence="10" id="KW-1185">Reference proteome</keyword>
<evidence type="ECO:0000313" key="9">
    <source>
        <dbReference type="EMBL" id="GEJ58344.1"/>
    </source>
</evidence>
<keyword evidence="5 7" id="KW-1133">Transmembrane helix</keyword>
<dbReference type="GO" id="GO:0016787">
    <property type="term" value="F:hydrolase activity"/>
    <property type="evidence" value="ECO:0007669"/>
    <property type="project" value="UniProtKB-KW"/>
</dbReference>
<keyword evidence="2" id="KW-1003">Cell membrane</keyword>
<proteinExistence type="predicted"/>
<feature type="transmembrane region" description="Helical" evidence="7">
    <location>
        <begin position="132"/>
        <end position="149"/>
    </location>
</feature>
<organism evidence="9 10">
    <name type="scientific">Anaeromyxobacter diazotrophicus</name>
    <dbReference type="NCBI Taxonomy" id="2590199"/>
    <lineage>
        <taxon>Bacteria</taxon>
        <taxon>Pseudomonadati</taxon>
        <taxon>Myxococcota</taxon>
        <taxon>Myxococcia</taxon>
        <taxon>Myxococcales</taxon>
        <taxon>Cystobacterineae</taxon>
        <taxon>Anaeromyxobacteraceae</taxon>
        <taxon>Anaeromyxobacter</taxon>
    </lineage>
</organism>
<evidence type="ECO:0000256" key="6">
    <source>
        <dbReference type="ARBA" id="ARBA00023136"/>
    </source>
</evidence>
<dbReference type="PANTHER" id="PTHR14969">
    <property type="entry name" value="SPHINGOSINE-1-PHOSPHATE PHOSPHOHYDROLASE"/>
    <property type="match status" value="1"/>
</dbReference>
<keyword evidence="6 7" id="KW-0472">Membrane</keyword>
<protein>
    <recommendedName>
        <fullName evidence="8">Phosphatidic acid phosphatase type 2/haloperoxidase domain-containing protein</fullName>
    </recommendedName>
</protein>
<gene>
    <name evidence="9" type="ORF">AMYX_30850</name>
</gene>
<keyword evidence="3 7" id="KW-0812">Transmembrane</keyword>
<reference evidence="10" key="1">
    <citation type="journal article" date="2020" name="Appl. Environ. Microbiol.">
        <title>Diazotrophic Anaeromyxobacter Isolates from Soils.</title>
        <authorList>
            <person name="Masuda Y."/>
            <person name="Yamanaka H."/>
            <person name="Xu Z.X."/>
            <person name="Shiratori Y."/>
            <person name="Aono T."/>
            <person name="Amachi S."/>
            <person name="Senoo K."/>
            <person name="Itoh H."/>
        </authorList>
    </citation>
    <scope>NUCLEOTIDE SEQUENCE [LARGE SCALE GENOMIC DNA]</scope>
    <source>
        <strain evidence="10">R267</strain>
    </source>
</reference>
<evidence type="ECO:0000256" key="7">
    <source>
        <dbReference type="SAM" id="Phobius"/>
    </source>
</evidence>
<feature type="transmembrane region" description="Helical" evidence="7">
    <location>
        <begin position="27"/>
        <end position="49"/>
    </location>
</feature>
<name>A0A7I9VPK1_9BACT</name>
<dbReference type="Pfam" id="PF01569">
    <property type="entry name" value="PAP2"/>
    <property type="match status" value="1"/>
</dbReference>
<dbReference type="EMBL" id="BJTG01000007">
    <property type="protein sequence ID" value="GEJ58344.1"/>
    <property type="molecule type" value="Genomic_DNA"/>
</dbReference>
<evidence type="ECO:0000256" key="2">
    <source>
        <dbReference type="ARBA" id="ARBA00022475"/>
    </source>
</evidence>
<feature type="transmembrane region" description="Helical" evidence="7">
    <location>
        <begin position="155"/>
        <end position="173"/>
    </location>
</feature>
<dbReference type="PANTHER" id="PTHR14969:SF62">
    <property type="entry name" value="DECAPRENYLPHOSPHORYL-5-PHOSPHORIBOSE PHOSPHATASE RV3807C-RELATED"/>
    <property type="match status" value="1"/>
</dbReference>
<accession>A0A7I9VPK1</accession>
<feature type="domain" description="Phosphatidic acid phosphatase type 2/haloperoxidase" evidence="8">
    <location>
        <begin position="60"/>
        <end position="170"/>
    </location>
</feature>
<sequence length="195" mass="20482">MPPLYAHDPFLAVHHALQRPWLDLPAAVLSVACEGWAQALLGLALFAWLERDLRRLAVAYLPVALGLAAGGAAVQQLKELFATPRPLAIYGPAQVRVGLEPLFQLGFPSGHASAVATLAACALLAYGRRVRWVLVLALLGGLSRVYLGAHWVADVAGGWALGALVGASTHLLWHRAARVLLALGAGRESDGCAGP</sequence>